<dbReference type="Proteomes" id="UP001295684">
    <property type="component" value="Unassembled WGS sequence"/>
</dbReference>
<organism evidence="2 3">
    <name type="scientific">Euplotes crassus</name>
    <dbReference type="NCBI Taxonomy" id="5936"/>
    <lineage>
        <taxon>Eukaryota</taxon>
        <taxon>Sar</taxon>
        <taxon>Alveolata</taxon>
        <taxon>Ciliophora</taxon>
        <taxon>Intramacronucleata</taxon>
        <taxon>Spirotrichea</taxon>
        <taxon>Hypotrichia</taxon>
        <taxon>Euplotida</taxon>
        <taxon>Euplotidae</taxon>
        <taxon>Moneuplotes</taxon>
    </lineage>
</organism>
<reference evidence="2" key="1">
    <citation type="submission" date="2023-07" db="EMBL/GenBank/DDBJ databases">
        <authorList>
            <consortium name="AG Swart"/>
            <person name="Singh M."/>
            <person name="Singh A."/>
            <person name="Seah K."/>
            <person name="Emmerich C."/>
        </authorList>
    </citation>
    <scope>NUCLEOTIDE SEQUENCE</scope>
    <source>
        <strain evidence="2">DP1</strain>
    </source>
</reference>
<protein>
    <submittedName>
        <fullName evidence="2">Uncharacterized protein</fullName>
    </submittedName>
</protein>
<comment type="caution">
    <text evidence="2">The sequence shown here is derived from an EMBL/GenBank/DDBJ whole genome shotgun (WGS) entry which is preliminary data.</text>
</comment>
<evidence type="ECO:0000313" key="2">
    <source>
        <dbReference type="EMBL" id="CAI2360920.1"/>
    </source>
</evidence>
<proteinExistence type="predicted"/>
<dbReference type="EMBL" id="CAMPGE010002115">
    <property type="protein sequence ID" value="CAI2360920.1"/>
    <property type="molecule type" value="Genomic_DNA"/>
</dbReference>
<evidence type="ECO:0000313" key="3">
    <source>
        <dbReference type="Proteomes" id="UP001295684"/>
    </source>
</evidence>
<feature type="region of interest" description="Disordered" evidence="1">
    <location>
        <begin position="261"/>
        <end position="289"/>
    </location>
</feature>
<dbReference type="AlphaFoldDB" id="A0AAD1U3V7"/>
<keyword evidence="3" id="KW-1185">Reference proteome</keyword>
<name>A0AAD1U3V7_EUPCR</name>
<gene>
    <name evidence="2" type="ORF">ECRASSUSDP1_LOCUS2228</name>
</gene>
<accession>A0AAD1U3V7</accession>
<feature type="region of interest" description="Disordered" evidence="1">
    <location>
        <begin position="319"/>
        <end position="352"/>
    </location>
</feature>
<feature type="region of interest" description="Disordered" evidence="1">
    <location>
        <begin position="1"/>
        <end position="36"/>
    </location>
</feature>
<evidence type="ECO:0000256" key="1">
    <source>
        <dbReference type="SAM" id="MobiDB-lite"/>
    </source>
</evidence>
<sequence>MADYSEGGNQLGSSRIENKMKNRNKNFKNSRGPRNSHSFVFRALSKEIPSLKRVKKNLASKIVNIPKPLLAKNNFRKKEDTRKFSDRKNNDSTISHFGSDSNTLEANLNHISDDQIIKSVIFKDIPKAPSQNAEENKEEITTCEESKIQISNEEYQKRNPEIVFRNKIHELRLPKGSREGSPSYFTEENPSPQKYDGYMVNHYSIPNKLKVSFGGSKSKSFRQISTKEEHSNWKMSRGWMLKHGKRVSSMSKSFKTSLQNTVKGMKQRKKDFQGLRLQKHQRSNSDLESYPIEQSISFSEMKFPDQIGSARKFTNNRYNSGGSDLKFSGKLDPSSFRKSSSKNRKYETSARERKGIFPEKKSYIRNYAKIKPLNKTSLRKIKEILENQRRNQNTLLEQLTKDRNYVLNKHKRNQEDIYPLYEIPSRRMMENKSFSHFDEAKETGSNLACNYAHENSVFPPQN</sequence>